<protein>
    <submittedName>
        <fullName evidence="1">Uncharacterized protein</fullName>
    </submittedName>
</protein>
<keyword evidence="2" id="KW-1185">Reference proteome</keyword>
<proteinExistence type="predicted"/>
<evidence type="ECO:0000313" key="1">
    <source>
        <dbReference type="EMBL" id="MDT0576400.1"/>
    </source>
</evidence>
<name>A0ABU2ZII0_9SPHN</name>
<accession>A0ABU2ZII0</accession>
<gene>
    <name evidence="1" type="ORF">RM533_09390</name>
</gene>
<dbReference type="RefSeq" id="WP_311340979.1">
    <property type="nucleotide sequence ID" value="NZ_JAVRHS010000007.1"/>
</dbReference>
<sequence length="88" mass="9993">MKDFGLFAERDVARAEHKLNELTRFADRREQLLEHIDLDALDRYTAFDIVETDENLAETLAFGPIYVHHLATLAAQRAEIAATLPRAA</sequence>
<dbReference type="Proteomes" id="UP001259803">
    <property type="component" value="Unassembled WGS sequence"/>
</dbReference>
<reference evidence="1 2" key="1">
    <citation type="submission" date="2023-09" db="EMBL/GenBank/DDBJ databases">
        <authorList>
            <person name="Rey-Velasco X."/>
        </authorList>
    </citation>
    <scope>NUCLEOTIDE SEQUENCE [LARGE SCALE GENOMIC DNA]</scope>
    <source>
        <strain evidence="1 2">F390</strain>
    </source>
</reference>
<organism evidence="1 2">
    <name type="scientific">Croceicoccus esteveae</name>
    <dbReference type="NCBI Taxonomy" id="3075597"/>
    <lineage>
        <taxon>Bacteria</taxon>
        <taxon>Pseudomonadati</taxon>
        <taxon>Pseudomonadota</taxon>
        <taxon>Alphaproteobacteria</taxon>
        <taxon>Sphingomonadales</taxon>
        <taxon>Erythrobacteraceae</taxon>
        <taxon>Croceicoccus</taxon>
    </lineage>
</organism>
<comment type="caution">
    <text evidence="1">The sequence shown here is derived from an EMBL/GenBank/DDBJ whole genome shotgun (WGS) entry which is preliminary data.</text>
</comment>
<dbReference type="EMBL" id="JAVRHS010000007">
    <property type="protein sequence ID" value="MDT0576400.1"/>
    <property type="molecule type" value="Genomic_DNA"/>
</dbReference>
<evidence type="ECO:0000313" key="2">
    <source>
        <dbReference type="Proteomes" id="UP001259803"/>
    </source>
</evidence>